<feature type="signal peptide" evidence="1">
    <location>
        <begin position="1"/>
        <end position="26"/>
    </location>
</feature>
<feature type="chain" id="PRO_5012097489" description="Lipoprotein" evidence="1">
    <location>
        <begin position="27"/>
        <end position="263"/>
    </location>
</feature>
<evidence type="ECO:0000313" key="2">
    <source>
        <dbReference type="EMBL" id="SJZ56162.1"/>
    </source>
</evidence>
<gene>
    <name evidence="2" type="ORF">SAMN02745116_00738</name>
</gene>
<organism evidence="2 3">
    <name type="scientific">Pilibacter termitis</name>
    <dbReference type="NCBI Taxonomy" id="263852"/>
    <lineage>
        <taxon>Bacteria</taxon>
        <taxon>Bacillati</taxon>
        <taxon>Bacillota</taxon>
        <taxon>Bacilli</taxon>
        <taxon>Lactobacillales</taxon>
        <taxon>Enterococcaceae</taxon>
        <taxon>Pilibacter</taxon>
    </lineage>
</organism>
<protein>
    <recommendedName>
        <fullName evidence="4">Lipoprotein</fullName>
    </recommendedName>
</protein>
<dbReference type="RefSeq" id="WP_078806692.1">
    <property type="nucleotide sequence ID" value="NZ_FUXI01000006.1"/>
</dbReference>
<reference evidence="2 3" key="1">
    <citation type="submission" date="2017-02" db="EMBL/GenBank/DDBJ databases">
        <authorList>
            <person name="Peterson S.W."/>
        </authorList>
    </citation>
    <scope>NUCLEOTIDE SEQUENCE [LARGE SCALE GENOMIC DNA]</scope>
    <source>
        <strain evidence="2 3">ATCC BAA-1030</strain>
    </source>
</reference>
<accession>A0A1T4LN71</accession>
<dbReference type="OrthoDB" id="2180905at2"/>
<dbReference type="PROSITE" id="PS51257">
    <property type="entry name" value="PROKAR_LIPOPROTEIN"/>
    <property type="match status" value="1"/>
</dbReference>
<evidence type="ECO:0008006" key="4">
    <source>
        <dbReference type="Google" id="ProtNLM"/>
    </source>
</evidence>
<dbReference type="Proteomes" id="UP000190328">
    <property type="component" value="Unassembled WGS sequence"/>
</dbReference>
<dbReference type="EMBL" id="FUXI01000006">
    <property type="protein sequence ID" value="SJZ56162.1"/>
    <property type="molecule type" value="Genomic_DNA"/>
</dbReference>
<dbReference type="AlphaFoldDB" id="A0A1T4LN71"/>
<keyword evidence="1" id="KW-0732">Signal</keyword>
<keyword evidence="3" id="KW-1185">Reference proteome</keyword>
<evidence type="ECO:0000256" key="1">
    <source>
        <dbReference type="SAM" id="SignalP"/>
    </source>
</evidence>
<sequence length="263" mass="29660">MKLMKKVLLIALGVLTLAGCSNEKKATKEPTKNTTEKTELKAKTKKEYVSYLTAIDKSKVHSENSEFSMLINVENPKELAEDNTNIFIARVVSLDKAEVRPNSQGNTFPNTVGKLEILKNLKGKATGMVEFARFGGIIEEKERYKNDFPEAIEKANELRAKEGKGPVEESNELVEMKKSGDIYLTAGEVYLFYANWDSEWKKYTLNGFEYGALKLEDEQQPIDEVKMGEDEIGKTWEVKNEGTGQQENLDGYLEKIGVVVKEK</sequence>
<name>A0A1T4LN71_9ENTE</name>
<evidence type="ECO:0000313" key="3">
    <source>
        <dbReference type="Proteomes" id="UP000190328"/>
    </source>
</evidence>
<proteinExistence type="predicted"/>
<dbReference type="STRING" id="263852.SAMN02745116_00738"/>